<name>A0A7S1CS20_9STRA</name>
<dbReference type="CDD" id="cd01283">
    <property type="entry name" value="cytidine_deaminase"/>
    <property type="match status" value="1"/>
</dbReference>
<feature type="compositionally biased region" description="Polar residues" evidence="1">
    <location>
        <begin position="14"/>
        <end position="27"/>
    </location>
</feature>
<reference evidence="2" key="1">
    <citation type="submission" date="2021-01" db="EMBL/GenBank/DDBJ databases">
        <authorList>
            <person name="Corre E."/>
            <person name="Pelletier E."/>
            <person name="Niang G."/>
            <person name="Scheremetjew M."/>
            <person name="Finn R."/>
            <person name="Kale V."/>
            <person name="Holt S."/>
            <person name="Cochrane G."/>
            <person name="Meng A."/>
            <person name="Brown T."/>
            <person name="Cohen L."/>
        </authorList>
    </citation>
    <scope>NUCLEOTIDE SEQUENCE</scope>
    <source>
        <strain evidence="2">FE60</strain>
    </source>
</reference>
<dbReference type="EMBL" id="HBFU01001124">
    <property type="protein sequence ID" value="CAD8926770.1"/>
    <property type="molecule type" value="Transcribed_RNA"/>
</dbReference>
<dbReference type="SUPFAM" id="SSF53927">
    <property type="entry name" value="Cytidine deaminase-like"/>
    <property type="match status" value="1"/>
</dbReference>
<dbReference type="AlphaFoldDB" id="A0A7S1CS20"/>
<feature type="region of interest" description="Disordered" evidence="1">
    <location>
        <begin position="422"/>
        <end position="456"/>
    </location>
</feature>
<feature type="region of interest" description="Disordered" evidence="1">
    <location>
        <begin position="1"/>
        <end position="63"/>
    </location>
</feature>
<feature type="compositionally biased region" description="Polar residues" evidence="1">
    <location>
        <begin position="444"/>
        <end position="456"/>
    </location>
</feature>
<evidence type="ECO:0000256" key="1">
    <source>
        <dbReference type="SAM" id="MobiDB-lite"/>
    </source>
</evidence>
<evidence type="ECO:0000313" key="2">
    <source>
        <dbReference type="EMBL" id="CAD8926770.1"/>
    </source>
</evidence>
<dbReference type="Gene3D" id="3.40.140.10">
    <property type="entry name" value="Cytidine Deaminase, domain 2"/>
    <property type="match status" value="1"/>
</dbReference>
<accession>A0A7S1CS20</accession>
<proteinExistence type="predicted"/>
<feature type="compositionally biased region" description="Basic residues" evidence="1">
    <location>
        <begin position="32"/>
        <end position="41"/>
    </location>
</feature>
<organism evidence="2">
    <name type="scientific">Skeletonema marinoi</name>
    <dbReference type="NCBI Taxonomy" id="267567"/>
    <lineage>
        <taxon>Eukaryota</taxon>
        <taxon>Sar</taxon>
        <taxon>Stramenopiles</taxon>
        <taxon>Ochrophyta</taxon>
        <taxon>Bacillariophyta</taxon>
        <taxon>Coscinodiscophyceae</taxon>
        <taxon>Thalassiosirophycidae</taxon>
        <taxon>Thalassiosirales</taxon>
        <taxon>Skeletonemataceae</taxon>
        <taxon>Skeletonema</taxon>
        <taxon>Skeletonema marinoi-dohrnii complex</taxon>
    </lineage>
</organism>
<dbReference type="GO" id="GO:0003824">
    <property type="term" value="F:catalytic activity"/>
    <property type="evidence" value="ECO:0007669"/>
    <property type="project" value="InterPro"/>
</dbReference>
<sequence>MAGRVELPKVEPKSAQTAPPSVNTDNQSESKKPKKSKRVKQKSAPTAGGKDENNNERKKALQAIMMDTSLSGPERQQKIQEIMEGKQPSQVVPPTSAVEVQGSGNNIAQKVREHKSKQRMKKKPAADQEGFATTNIIAHEWKRKMMEPHPRSHDDLLDILLAHKYRLSLKSPPKQSCFRVVAVVFFSLVVNGVRRSERYHVVGTNDEPHSIAGSICAERAALMQLRFMPNLESITKIVIVTDDADSVSPGMLCREFMASHDRVPWDVPIILGRSVCKKCGLSITGNACGDSMSCFNDTEEFQETQSNIFAMCSTGHEESKYQQYTTPHDFLGTATTLRELFPYPSLYTRLSGREALQLGERYLESDQSNNNNFTPKKKKVLDTLNILADKNNDVSDDDASTSAGSFRQEKFDLSMLTDILEDEEAENMDSDSRKKRPPDERRSSFVSPSQMKSSMTHSLKTTIDFMRQIQEDAGNNTPKSTGLGVVPDSLDRLTATKIRISSRLKPSQRREKLLKMATEATVYESHQRNAHPIRYGAAVLFSDNTVSIASQKVAIEYGCTLDAVGQLASIIDRKALQIDEQTPAVRPILLVQCDQFGIAHPPFAQGRAFLTERGYGDCKILLHQQRQSRPYPTIMEEKSLRDFDEEEKKEDGKVDLRLIEVDANSLAPSPPDIFGVVKATKTHSSTLQIQF</sequence>
<feature type="compositionally biased region" description="Basic and acidic residues" evidence="1">
    <location>
        <begin position="49"/>
        <end position="59"/>
    </location>
</feature>
<protein>
    <submittedName>
        <fullName evidence="2">Uncharacterized protein</fullName>
    </submittedName>
</protein>
<dbReference type="InterPro" id="IPR016193">
    <property type="entry name" value="Cytidine_deaminase-like"/>
</dbReference>
<feature type="compositionally biased region" description="Basic and acidic residues" evidence="1">
    <location>
        <begin position="1"/>
        <end position="12"/>
    </location>
</feature>
<gene>
    <name evidence="2" type="ORF">SMAR1040_LOCUS717</name>
</gene>